<keyword evidence="2" id="KW-1133">Transmembrane helix</keyword>
<feature type="transmembrane region" description="Helical" evidence="2">
    <location>
        <begin position="423"/>
        <end position="448"/>
    </location>
</feature>
<evidence type="ECO:0000313" key="3">
    <source>
        <dbReference type="EMBL" id="TFK97881.1"/>
    </source>
</evidence>
<keyword evidence="4" id="KW-1185">Reference proteome</keyword>
<feature type="region of interest" description="Disordered" evidence="1">
    <location>
        <begin position="375"/>
        <end position="418"/>
    </location>
</feature>
<evidence type="ECO:0000313" key="4">
    <source>
        <dbReference type="Proteomes" id="UP000305067"/>
    </source>
</evidence>
<dbReference type="Proteomes" id="UP000305067">
    <property type="component" value="Unassembled WGS sequence"/>
</dbReference>
<sequence>MTMYAMGTWDIFLPLHNFTLPSMSKNAPFWLIVDDTVLCGEREAQWPPPPGSGDIDQVLGNCFVFSNSSPWRSDRQPAFFDWAGGSLDPMEKSGRNLSAGPSNFPNSFGTSTMLGTNSEETFQLFFTGTTAIITLLGKFNSEGENSVRAAIDGGDAVPHQLKLPAKVATPWVANLVFEGLGDSRHRIDVIAEAADFRYGRMTGMQGVDHALVKPGRFFRSGTTHGTAAQDEVPVMAYVDYQNPNLRYDGVWEDADATGVGLVGKRSTTPGSSVQLLFRGQKAWILGATQPGSGDLVIGYALDGTNPIERPENSSTADRDHRHPALPYEALYSQLAVHNLTAQLTTVTGPDRSFFVSGIAYDLGFEFGDVQPGKVDDLPDIPLPGQPQSTSISPSSSSTSHLPSSRSTTGSNGQTSTSGGLHGAALAGVIVGSLVVVIFIVAAALSILLRSRNHRSNTNEHVKPALDHDVVEQKAVTTPTDTVLTPYQKSYHTGPFPSLRSPVTTTDAATLFMLTSPMESTGHTTTSPSDSSQGANRSTHTIAQQTGALELSNANGPHQSQPNLPSTFPQPENGDNAHLVQVFMELLNTHYESINRPPAYPASHSDQQR</sequence>
<reference evidence="3 4" key="1">
    <citation type="journal article" date="2019" name="Nat. Ecol. Evol.">
        <title>Megaphylogeny resolves global patterns of mushroom evolution.</title>
        <authorList>
            <person name="Varga T."/>
            <person name="Krizsan K."/>
            <person name="Foldi C."/>
            <person name="Dima B."/>
            <person name="Sanchez-Garcia M."/>
            <person name="Sanchez-Ramirez S."/>
            <person name="Szollosi G.J."/>
            <person name="Szarkandi J.G."/>
            <person name="Papp V."/>
            <person name="Albert L."/>
            <person name="Andreopoulos W."/>
            <person name="Angelini C."/>
            <person name="Antonin V."/>
            <person name="Barry K.W."/>
            <person name="Bougher N.L."/>
            <person name="Buchanan P."/>
            <person name="Buyck B."/>
            <person name="Bense V."/>
            <person name="Catcheside P."/>
            <person name="Chovatia M."/>
            <person name="Cooper J."/>
            <person name="Damon W."/>
            <person name="Desjardin D."/>
            <person name="Finy P."/>
            <person name="Geml J."/>
            <person name="Haridas S."/>
            <person name="Hughes K."/>
            <person name="Justo A."/>
            <person name="Karasinski D."/>
            <person name="Kautmanova I."/>
            <person name="Kiss B."/>
            <person name="Kocsube S."/>
            <person name="Kotiranta H."/>
            <person name="LaButti K.M."/>
            <person name="Lechner B.E."/>
            <person name="Liimatainen K."/>
            <person name="Lipzen A."/>
            <person name="Lukacs Z."/>
            <person name="Mihaltcheva S."/>
            <person name="Morgado L.N."/>
            <person name="Niskanen T."/>
            <person name="Noordeloos M.E."/>
            <person name="Ohm R.A."/>
            <person name="Ortiz-Santana B."/>
            <person name="Ovrebo C."/>
            <person name="Racz N."/>
            <person name="Riley R."/>
            <person name="Savchenko A."/>
            <person name="Shiryaev A."/>
            <person name="Soop K."/>
            <person name="Spirin V."/>
            <person name="Szebenyi C."/>
            <person name="Tomsovsky M."/>
            <person name="Tulloss R.E."/>
            <person name="Uehling J."/>
            <person name="Grigoriev I.V."/>
            <person name="Vagvolgyi C."/>
            <person name="Papp T."/>
            <person name="Martin F.M."/>
            <person name="Miettinen O."/>
            <person name="Hibbett D.S."/>
            <person name="Nagy L.G."/>
        </authorList>
    </citation>
    <scope>NUCLEOTIDE SEQUENCE [LARGE SCALE GENOMIC DNA]</scope>
    <source>
        <strain evidence="3 4">CBS 309.79</strain>
    </source>
</reference>
<feature type="region of interest" description="Disordered" evidence="1">
    <location>
        <begin position="551"/>
        <end position="574"/>
    </location>
</feature>
<gene>
    <name evidence="3" type="ORF">BDV98DRAFT_607339</name>
</gene>
<keyword evidence="2" id="KW-0472">Membrane</keyword>
<dbReference type="AlphaFoldDB" id="A0A5C3Q7Z5"/>
<dbReference type="EMBL" id="ML178844">
    <property type="protein sequence ID" value="TFK97881.1"/>
    <property type="molecule type" value="Genomic_DNA"/>
</dbReference>
<organism evidence="3 4">
    <name type="scientific">Pterulicium gracile</name>
    <dbReference type="NCBI Taxonomy" id="1884261"/>
    <lineage>
        <taxon>Eukaryota</taxon>
        <taxon>Fungi</taxon>
        <taxon>Dikarya</taxon>
        <taxon>Basidiomycota</taxon>
        <taxon>Agaricomycotina</taxon>
        <taxon>Agaricomycetes</taxon>
        <taxon>Agaricomycetidae</taxon>
        <taxon>Agaricales</taxon>
        <taxon>Pleurotineae</taxon>
        <taxon>Pterulaceae</taxon>
        <taxon>Pterulicium</taxon>
    </lineage>
</organism>
<feature type="compositionally biased region" description="Low complexity" evidence="1">
    <location>
        <begin position="388"/>
        <end position="418"/>
    </location>
</feature>
<keyword evidence="2" id="KW-0812">Transmembrane</keyword>
<feature type="region of interest" description="Disordered" evidence="1">
    <location>
        <begin position="517"/>
        <end position="539"/>
    </location>
</feature>
<accession>A0A5C3Q7Z5</accession>
<evidence type="ECO:0000256" key="2">
    <source>
        <dbReference type="SAM" id="Phobius"/>
    </source>
</evidence>
<evidence type="ECO:0000256" key="1">
    <source>
        <dbReference type="SAM" id="MobiDB-lite"/>
    </source>
</evidence>
<protein>
    <submittedName>
        <fullName evidence="3">Uncharacterized protein</fullName>
    </submittedName>
</protein>
<proteinExistence type="predicted"/>
<feature type="compositionally biased region" description="Polar residues" evidence="1">
    <location>
        <begin position="551"/>
        <end position="569"/>
    </location>
</feature>
<name>A0A5C3Q7Z5_9AGAR</name>